<gene>
    <name evidence="2" type="ORF">BINO364_LOCUS6944</name>
</gene>
<feature type="non-terminal residue" evidence="2">
    <location>
        <position position="1013"/>
    </location>
</feature>
<feature type="compositionally biased region" description="Polar residues" evidence="1">
    <location>
        <begin position="91"/>
        <end position="101"/>
    </location>
</feature>
<feature type="compositionally biased region" description="Polar residues" evidence="1">
    <location>
        <begin position="216"/>
        <end position="240"/>
    </location>
</feature>
<name>A0A8J9YBZ0_9NEOP</name>
<accession>A0A8J9YBZ0</accession>
<dbReference type="Proteomes" id="UP000838878">
    <property type="component" value="Chromosome 2"/>
</dbReference>
<dbReference type="AlphaFoldDB" id="A0A8J9YBZ0"/>
<feature type="compositionally biased region" description="Polar residues" evidence="1">
    <location>
        <begin position="126"/>
        <end position="146"/>
    </location>
</feature>
<feature type="region of interest" description="Disordered" evidence="1">
    <location>
        <begin position="850"/>
        <end position="871"/>
    </location>
</feature>
<dbReference type="EMBL" id="OV170222">
    <property type="protein sequence ID" value="CAH0720751.1"/>
    <property type="molecule type" value="Genomic_DNA"/>
</dbReference>
<feature type="compositionally biased region" description="Basic and acidic residues" evidence="1">
    <location>
        <begin position="725"/>
        <end position="745"/>
    </location>
</feature>
<keyword evidence="3" id="KW-1185">Reference proteome</keyword>
<feature type="compositionally biased region" description="Low complexity" evidence="1">
    <location>
        <begin position="851"/>
        <end position="860"/>
    </location>
</feature>
<feature type="region of interest" description="Disordered" evidence="1">
    <location>
        <begin position="212"/>
        <end position="240"/>
    </location>
</feature>
<reference evidence="2" key="1">
    <citation type="submission" date="2021-12" db="EMBL/GenBank/DDBJ databases">
        <authorList>
            <person name="Martin H S."/>
        </authorList>
    </citation>
    <scope>NUCLEOTIDE SEQUENCE</scope>
</reference>
<feature type="region of interest" description="Disordered" evidence="1">
    <location>
        <begin position="724"/>
        <end position="745"/>
    </location>
</feature>
<evidence type="ECO:0000313" key="2">
    <source>
        <dbReference type="EMBL" id="CAH0720751.1"/>
    </source>
</evidence>
<protein>
    <submittedName>
        <fullName evidence="2">Uncharacterized protein</fullName>
    </submittedName>
</protein>
<evidence type="ECO:0000256" key="1">
    <source>
        <dbReference type="SAM" id="MobiDB-lite"/>
    </source>
</evidence>
<feature type="region of interest" description="Disordered" evidence="1">
    <location>
        <begin position="608"/>
        <end position="629"/>
    </location>
</feature>
<proteinExistence type="predicted"/>
<sequence length="1013" mass="114681">MEVAGQWRREWAGTAEYGKVTEGGVTRRVARAMEVLHASAPGARVRVMRAAYHSSAGPGSSSYLMHSSRKVLSSGYNFLEPSSLPSKPLEISSTPLGTSPDSEIEREDYKVTEPDDYEISEPSKWRGSTRNNSIRMPSEESSSADNASIIDLDSRASSRSTLRRRSNEKEDLHRIHTINTRVSPLLDAPVALSTLKYTSILNGSDDWNSRRKSYSFEDTSPVDNISPGNNLFTKDSSTDSGICKSSEIVNDYSSNITNSRYANNGVRMDHIQEESFKDWLSKNRSNSYKKSISPKPREVLTAESKLSEGKITLQSTGKVTITLPIETCTDKETDISRSSEESDRKTKKVEFCKTELHFAVDTGTVNIIATDEKPPPSTDFRKRRSVFVPLNEKIERSITLFGEKSDPLEISNIHGISNSDFGESDENTAATKSILKNKIPKPKPYLLGENMVFGDSHDSKNNSEIASSTKSTSVISAVSLINKQLQPENEPRHKIDSSYESDLNSIVSKSFRTGNRGPQLHNEFNHKQSTSDDTYETFNKTSHDLKTRSTTSTESKTKIRELRGSDLAYFGIEDNIRSKKIHSQDNLQEEILHSVKLVQQISNSVCNSEAESDDTPEYQNLSKYNLPITPTPKPRSKYIDKVEIINEPRILKPIIEQDTEKVAQTNRIRVTSKSEAPLRQTTRKISETPRNLCTKSITTNIKIKNTVDIPFTGINRNTSMKKLKNNKENETTRSTHVAELDRKKSESPLYVNLKVKADKNAPMLDSSRHKNKEHKHSLKPEFKPNAIKSVTSSHKQIDSVNEKGKISTRDTKYEIRPESEQNLKKRIPRRTEKLTTPDHITEYNVKQRLYNNTPPTNKNNNMDKSDVSRNSLKKYKNKNSDTVTEVTKQRKDEKKYDNFKNPQMMTKTNTNKKEHVTVNQNSLRGNKELHSQNSFKTNQNNTEKMLITKSEKPKSKRSKYVINYDDKNGTVSSICKIKSGPVQLAKNHISSYQKYGETLTKQRSHVQRSCQLL</sequence>
<evidence type="ECO:0000313" key="3">
    <source>
        <dbReference type="Proteomes" id="UP000838878"/>
    </source>
</evidence>
<dbReference type="OrthoDB" id="8197951at2759"/>
<organism evidence="2 3">
    <name type="scientific">Brenthis ino</name>
    <name type="common">lesser marbled fritillary</name>
    <dbReference type="NCBI Taxonomy" id="405034"/>
    <lineage>
        <taxon>Eukaryota</taxon>
        <taxon>Metazoa</taxon>
        <taxon>Ecdysozoa</taxon>
        <taxon>Arthropoda</taxon>
        <taxon>Hexapoda</taxon>
        <taxon>Insecta</taxon>
        <taxon>Pterygota</taxon>
        <taxon>Neoptera</taxon>
        <taxon>Endopterygota</taxon>
        <taxon>Lepidoptera</taxon>
        <taxon>Glossata</taxon>
        <taxon>Ditrysia</taxon>
        <taxon>Papilionoidea</taxon>
        <taxon>Nymphalidae</taxon>
        <taxon>Heliconiinae</taxon>
        <taxon>Argynnini</taxon>
        <taxon>Brenthis</taxon>
    </lineage>
</organism>
<feature type="region of interest" description="Disordered" evidence="1">
    <location>
        <begin position="83"/>
        <end position="170"/>
    </location>
</feature>
<feature type="region of interest" description="Disordered" evidence="1">
    <location>
        <begin position="511"/>
        <end position="535"/>
    </location>
</feature>